<gene>
    <name evidence="2" type="ORF">CYCCA115_LOCUS11687</name>
</gene>
<dbReference type="Proteomes" id="UP001295423">
    <property type="component" value="Unassembled WGS sequence"/>
</dbReference>
<sequence length="480" mass="54567">MAAKRMRQREAGYNNEGVEVDLYDGDDGSITVIHDIDHSRDDIMAASSSHSHSRSREALHNLNLSVIRKPAREVTFSNIKVRTYPICVGDNPACSDGVPLAIDWQYQKEYNFTVDYYERKLEKWANNPESPMHPNRYPRKTEAELRISAADRLQLLFSSGVMPPDANLAFRQVELVRRNREATIRSLHFWHMIYVWERIQRATRNATVGRASKKKERLMLQPYRNMEGENNSIEISVDEIPTPRRWFTFRQSDQNSSPLNNIHKRKKPAPIVLNQSYETASVATNTPQSIVSYNGDALFPPTPTSNSPLAKTIRERNMTQFEPRIIDMTGQVSGSFEGDINASPIARSPTMKRTNKPRDRGFDDDDSQLLIGESIMDQSMDYNSNVDRYATAQHNTSISSRMDEESTHSGNYFKSTASMGGGSNHSRHSQRNDNVSAITTPSATTGNISSNIRHLTGLRGWSSDNNAERGYFLDSDERYY</sequence>
<accession>A0AAD2FPN8</accession>
<name>A0AAD2FPN8_9STRA</name>
<proteinExistence type="predicted"/>
<feature type="compositionally biased region" description="Polar residues" evidence="1">
    <location>
        <begin position="408"/>
        <end position="418"/>
    </location>
</feature>
<feature type="region of interest" description="Disordered" evidence="1">
    <location>
        <begin position="332"/>
        <end position="366"/>
    </location>
</feature>
<evidence type="ECO:0000313" key="2">
    <source>
        <dbReference type="EMBL" id="CAJ1948579.1"/>
    </source>
</evidence>
<dbReference type="EMBL" id="CAKOGP040001747">
    <property type="protein sequence ID" value="CAJ1948579.1"/>
    <property type="molecule type" value="Genomic_DNA"/>
</dbReference>
<feature type="region of interest" description="Disordered" evidence="1">
    <location>
        <begin position="395"/>
        <end position="432"/>
    </location>
</feature>
<organism evidence="2 3">
    <name type="scientific">Cylindrotheca closterium</name>
    <dbReference type="NCBI Taxonomy" id="2856"/>
    <lineage>
        <taxon>Eukaryota</taxon>
        <taxon>Sar</taxon>
        <taxon>Stramenopiles</taxon>
        <taxon>Ochrophyta</taxon>
        <taxon>Bacillariophyta</taxon>
        <taxon>Bacillariophyceae</taxon>
        <taxon>Bacillariophycidae</taxon>
        <taxon>Bacillariales</taxon>
        <taxon>Bacillariaceae</taxon>
        <taxon>Cylindrotheca</taxon>
    </lineage>
</organism>
<reference evidence="2" key="1">
    <citation type="submission" date="2023-08" db="EMBL/GenBank/DDBJ databases">
        <authorList>
            <person name="Audoor S."/>
            <person name="Bilcke G."/>
        </authorList>
    </citation>
    <scope>NUCLEOTIDE SEQUENCE</scope>
</reference>
<comment type="caution">
    <text evidence="2">The sequence shown here is derived from an EMBL/GenBank/DDBJ whole genome shotgun (WGS) entry which is preliminary data.</text>
</comment>
<evidence type="ECO:0000256" key="1">
    <source>
        <dbReference type="SAM" id="MobiDB-lite"/>
    </source>
</evidence>
<dbReference type="AlphaFoldDB" id="A0AAD2FPN8"/>
<evidence type="ECO:0000313" key="3">
    <source>
        <dbReference type="Proteomes" id="UP001295423"/>
    </source>
</evidence>
<keyword evidence="3" id="KW-1185">Reference proteome</keyword>
<protein>
    <submittedName>
        <fullName evidence="2">Uncharacterized protein</fullName>
    </submittedName>
</protein>